<dbReference type="NCBIfam" id="TIGR04416">
    <property type="entry name" value="group_II_RT_mat"/>
    <property type="match status" value="1"/>
</dbReference>
<keyword evidence="3" id="KW-0695">RNA-directed DNA polymerase</keyword>
<dbReference type="InterPro" id="IPR000477">
    <property type="entry name" value="RT_dom"/>
</dbReference>
<gene>
    <name evidence="3" type="ORF">ADH67_11155</name>
</gene>
<keyword evidence="3" id="KW-0548">Nucleotidyltransferase</keyword>
<dbReference type="InterPro" id="IPR013597">
    <property type="entry name" value="Mat_intron_G2"/>
</dbReference>
<dbReference type="AlphaFoldDB" id="A0A227KDZ0"/>
<reference evidence="4" key="1">
    <citation type="submission" date="2017-05" db="EMBL/GenBank/DDBJ databases">
        <title>Improved OligoMM genomes.</title>
        <authorList>
            <person name="Garzetti D."/>
        </authorList>
    </citation>
    <scope>NUCLEOTIDE SEQUENCE [LARGE SCALE GENOMIC DNA]</scope>
    <source>
        <strain evidence="4">YL45</strain>
    </source>
</reference>
<evidence type="ECO:0000313" key="3">
    <source>
        <dbReference type="EMBL" id="OXE45486.1"/>
    </source>
</evidence>
<dbReference type="Pfam" id="PF08388">
    <property type="entry name" value="GIIM"/>
    <property type="match status" value="1"/>
</dbReference>
<dbReference type="InterPro" id="IPR043502">
    <property type="entry name" value="DNA/RNA_pol_sf"/>
</dbReference>
<sequence>MAKSQWTKAEPKGLPLIEIVCLVLEEAAQKVIRNKGAAGVDGITFEDLPRFLEKHGEKIKQKLRNGTYIPAPVKRVDISKPNGGTRMLGIPTLLDRTIQQAIVMTIGGDFGEQFSNKSYGFREGRNCQQAVLKAQEYVESGKCWVVEMDLSKFFDRVNHDILMDRVSRVITDKPLLKLIRRYLNAGIMEDGLASPRTQGAPQGSPLSPLLSNVMLTELDWEIDSRGLSHVRYADDCNIYVKSEKAAQRVLNSITQYVEGELKLRVNRDKSGTFRPKDSTFLGYTFSKADSKRIVVAKKSVRRLWTKLHKIFNSARGTSLKKTIERLTPVLRGWRNYYRLDTRKKFWNEMDERIRHHLRELIWVAWKKPKIREKNLVRLGLDPETAWKSSVNGRGAWWNSGQAHMNLTIKNARFARLGLYCKVPMTVMNIF</sequence>
<proteinExistence type="inferred from homology"/>
<protein>
    <submittedName>
        <fullName evidence="3">Group II intron reverse transcriptase/maturase</fullName>
    </submittedName>
</protein>
<accession>A0A227KDZ0</accession>
<dbReference type="RefSeq" id="WP_089275757.1">
    <property type="nucleotide sequence ID" value="NZ_CP065313.1"/>
</dbReference>
<dbReference type="InterPro" id="IPR051083">
    <property type="entry name" value="GrpII_Intron_Splice-Mob/Def"/>
</dbReference>
<comment type="similarity">
    <text evidence="1">Belongs to the bacterial reverse transcriptase family.</text>
</comment>
<dbReference type="PROSITE" id="PS50878">
    <property type="entry name" value="RT_POL"/>
    <property type="match status" value="1"/>
</dbReference>
<evidence type="ECO:0000259" key="2">
    <source>
        <dbReference type="PROSITE" id="PS50878"/>
    </source>
</evidence>
<keyword evidence="4" id="KW-1185">Reference proteome</keyword>
<dbReference type="InterPro" id="IPR043128">
    <property type="entry name" value="Rev_trsase/Diguanyl_cyclase"/>
</dbReference>
<organism evidence="3 4">
    <name type="scientific">Turicimonas muris</name>
    <dbReference type="NCBI Taxonomy" id="1796652"/>
    <lineage>
        <taxon>Bacteria</taxon>
        <taxon>Pseudomonadati</taxon>
        <taxon>Pseudomonadota</taxon>
        <taxon>Betaproteobacteria</taxon>
        <taxon>Burkholderiales</taxon>
        <taxon>Sutterellaceae</taxon>
        <taxon>Turicimonas</taxon>
    </lineage>
</organism>
<dbReference type="Proteomes" id="UP000214610">
    <property type="component" value="Unassembled WGS sequence"/>
</dbReference>
<evidence type="ECO:0000313" key="4">
    <source>
        <dbReference type="Proteomes" id="UP000214610"/>
    </source>
</evidence>
<dbReference type="CDD" id="cd01651">
    <property type="entry name" value="RT_G2_intron"/>
    <property type="match status" value="1"/>
</dbReference>
<dbReference type="Pfam" id="PF00078">
    <property type="entry name" value="RVT_1"/>
    <property type="match status" value="1"/>
</dbReference>
<dbReference type="Gene3D" id="3.30.70.270">
    <property type="match status" value="1"/>
</dbReference>
<comment type="caution">
    <text evidence="3">The sequence shown here is derived from an EMBL/GenBank/DDBJ whole genome shotgun (WGS) entry which is preliminary data.</text>
</comment>
<dbReference type="GeneID" id="78361197"/>
<dbReference type="EMBL" id="NHMP01000009">
    <property type="protein sequence ID" value="OXE45486.1"/>
    <property type="molecule type" value="Genomic_DNA"/>
</dbReference>
<dbReference type="PANTHER" id="PTHR34047:SF8">
    <property type="entry name" value="PROTEIN YKFC"/>
    <property type="match status" value="1"/>
</dbReference>
<dbReference type="InterPro" id="IPR030931">
    <property type="entry name" value="Group_II_RT_mat"/>
</dbReference>
<evidence type="ECO:0000256" key="1">
    <source>
        <dbReference type="ARBA" id="ARBA00034120"/>
    </source>
</evidence>
<keyword evidence="3" id="KW-0808">Transferase</keyword>
<dbReference type="PANTHER" id="PTHR34047">
    <property type="entry name" value="NUCLEAR INTRON MATURASE 1, MITOCHONDRIAL-RELATED"/>
    <property type="match status" value="1"/>
</dbReference>
<name>A0A227KDZ0_9BURK</name>
<dbReference type="SUPFAM" id="SSF56672">
    <property type="entry name" value="DNA/RNA polymerases"/>
    <property type="match status" value="1"/>
</dbReference>
<dbReference type="GO" id="GO:0003964">
    <property type="term" value="F:RNA-directed DNA polymerase activity"/>
    <property type="evidence" value="ECO:0007669"/>
    <property type="project" value="UniProtKB-KW"/>
</dbReference>
<feature type="domain" description="Reverse transcriptase" evidence="2">
    <location>
        <begin position="59"/>
        <end position="285"/>
    </location>
</feature>